<dbReference type="Pfam" id="PF22022">
    <property type="entry name" value="Phage_int_M"/>
    <property type="match status" value="1"/>
</dbReference>
<dbReference type="SUPFAM" id="SSF56349">
    <property type="entry name" value="DNA breaking-rejoining enzymes"/>
    <property type="match status" value="1"/>
</dbReference>
<evidence type="ECO:0000256" key="2">
    <source>
        <dbReference type="ARBA" id="ARBA00022908"/>
    </source>
</evidence>
<dbReference type="InterPro" id="IPR025166">
    <property type="entry name" value="Integrase_DNA_bind_dom"/>
</dbReference>
<dbReference type="Gene3D" id="1.10.443.10">
    <property type="entry name" value="Intergrase catalytic core"/>
    <property type="match status" value="1"/>
</dbReference>
<evidence type="ECO:0000256" key="1">
    <source>
        <dbReference type="ARBA" id="ARBA00008857"/>
    </source>
</evidence>
<evidence type="ECO:0000313" key="6">
    <source>
        <dbReference type="EMBL" id="UOO88866.1"/>
    </source>
</evidence>
<dbReference type="PANTHER" id="PTHR30629">
    <property type="entry name" value="PROPHAGE INTEGRASE"/>
    <property type="match status" value="1"/>
</dbReference>
<keyword evidence="7" id="KW-1185">Reference proteome</keyword>
<dbReference type="InterPro" id="IPR010998">
    <property type="entry name" value="Integrase_recombinase_N"/>
</dbReference>
<sequence>MPLQDSQCKNAVTPAKGVTKLFDGGGLFLQVDSKGRKYWRLQYYRPSDKKKDVVAIGVYPDISLKEARLKQAEIKLQLADGMDPKQQQKVIEQEALMTFEIVARQWHNNRKDDDTRWTPKHAEKMIARLENHVFPIIGGKQLSTIKPLEILALAKKVEETGKTYTAHKVLEVVRQVFTYGITIQACEYNPASDLSGELKSHVPQNFPSITDEDKLKELLQKLESYGGTPSVRALLRLSPYVFTRPSEVRLMKWAELDLNTGIWTKEAKDMKNRLAHIVPLSRQAKALLEELKPFSGHHEYVFWNNASGKPVSDGACRQALNRMGYKGEFTPHGWRHTASTLLHEQGFNTMWIEAQLSHKDTNKVRGTYNKAAYIKDRRTMMQAWADYLDALKQKQ</sequence>
<dbReference type="InterPro" id="IPR011010">
    <property type="entry name" value="DNA_brk_join_enz"/>
</dbReference>
<keyword evidence="2" id="KW-0229">DNA integration</keyword>
<dbReference type="InterPro" id="IPR013762">
    <property type="entry name" value="Integrase-like_cat_sf"/>
</dbReference>
<dbReference type="PROSITE" id="PS51898">
    <property type="entry name" value="TYR_RECOMBINASE"/>
    <property type="match status" value="1"/>
</dbReference>
<dbReference type="EMBL" id="CP091511">
    <property type="protein sequence ID" value="UOO88866.1"/>
    <property type="molecule type" value="Genomic_DNA"/>
</dbReference>
<dbReference type="Pfam" id="PF00589">
    <property type="entry name" value="Phage_integrase"/>
    <property type="match status" value="1"/>
</dbReference>
<gene>
    <name evidence="6" type="ORF">LVJ82_15620</name>
</gene>
<name>A0ABY4E0I0_9NEIS</name>
<dbReference type="InterPro" id="IPR038488">
    <property type="entry name" value="Integrase_DNA-bd_sf"/>
</dbReference>
<dbReference type="Pfam" id="PF13356">
    <property type="entry name" value="Arm-DNA-bind_3"/>
    <property type="match status" value="1"/>
</dbReference>
<dbReference type="RefSeq" id="WP_058357449.1">
    <property type="nucleotide sequence ID" value="NZ_CABKVG010000010.1"/>
</dbReference>
<organism evidence="6 7">
    <name type="scientific">Vitreoscilla massiliensis</name>
    <dbReference type="NCBI Taxonomy" id="1689272"/>
    <lineage>
        <taxon>Bacteria</taxon>
        <taxon>Pseudomonadati</taxon>
        <taxon>Pseudomonadota</taxon>
        <taxon>Betaproteobacteria</taxon>
        <taxon>Neisseriales</taxon>
        <taxon>Neisseriaceae</taxon>
        <taxon>Vitreoscilla</taxon>
    </lineage>
</organism>
<dbReference type="Gene3D" id="1.10.150.130">
    <property type="match status" value="1"/>
</dbReference>
<protein>
    <submittedName>
        <fullName evidence="6">Tyrosine-type recombinase/integrase</fullName>
    </submittedName>
</protein>
<dbReference type="PANTHER" id="PTHR30629:SF2">
    <property type="entry name" value="PROPHAGE INTEGRASE INTS-RELATED"/>
    <property type="match status" value="1"/>
</dbReference>
<accession>A0ABY4E0I0</accession>
<reference evidence="6 7" key="1">
    <citation type="journal article" date="2022" name="Res Sq">
        <title>Evolution of multicellular longitudinally dividing oral cavity symbionts (Neisseriaceae).</title>
        <authorList>
            <person name="Nyongesa S."/>
            <person name="Weber P."/>
            <person name="Bernet E."/>
            <person name="Pullido F."/>
            <person name="Nieckarz M."/>
            <person name="Delaby M."/>
            <person name="Nieves C."/>
            <person name="Viehboeck T."/>
            <person name="Krause N."/>
            <person name="Rivera-Millot A."/>
            <person name="Nakamura A."/>
            <person name="Vischer N."/>
            <person name="VanNieuwenhze M."/>
            <person name="Brun Y."/>
            <person name="Cava F."/>
            <person name="Bulgheresi S."/>
            <person name="Veyrier F."/>
        </authorList>
    </citation>
    <scope>NUCLEOTIDE SEQUENCE [LARGE SCALE GENOMIC DNA]</scope>
    <source>
        <strain evidence="6 7">SN4</strain>
    </source>
</reference>
<keyword evidence="3" id="KW-0238">DNA-binding</keyword>
<feature type="domain" description="Tyr recombinase" evidence="5">
    <location>
        <begin position="205"/>
        <end position="381"/>
    </location>
</feature>
<dbReference type="Proteomes" id="UP000832011">
    <property type="component" value="Chromosome"/>
</dbReference>
<dbReference type="InterPro" id="IPR053876">
    <property type="entry name" value="Phage_int_M"/>
</dbReference>
<evidence type="ECO:0000259" key="5">
    <source>
        <dbReference type="PROSITE" id="PS51898"/>
    </source>
</evidence>
<dbReference type="Gene3D" id="3.30.160.390">
    <property type="entry name" value="Integrase, DNA-binding domain"/>
    <property type="match status" value="1"/>
</dbReference>
<evidence type="ECO:0000256" key="3">
    <source>
        <dbReference type="ARBA" id="ARBA00023125"/>
    </source>
</evidence>
<comment type="similarity">
    <text evidence="1">Belongs to the 'phage' integrase family.</text>
</comment>
<evidence type="ECO:0000313" key="7">
    <source>
        <dbReference type="Proteomes" id="UP000832011"/>
    </source>
</evidence>
<dbReference type="InterPro" id="IPR002104">
    <property type="entry name" value="Integrase_catalytic"/>
</dbReference>
<evidence type="ECO:0000256" key="4">
    <source>
        <dbReference type="ARBA" id="ARBA00023172"/>
    </source>
</evidence>
<dbReference type="InterPro" id="IPR050808">
    <property type="entry name" value="Phage_Integrase"/>
</dbReference>
<proteinExistence type="inferred from homology"/>
<dbReference type="CDD" id="cd00801">
    <property type="entry name" value="INT_P4_C"/>
    <property type="match status" value="1"/>
</dbReference>
<keyword evidence="4" id="KW-0233">DNA recombination</keyword>